<evidence type="ECO:0000313" key="10">
    <source>
        <dbReference type="Proteomes" id="UP000315010"/>
    </source>
</evidence>
<dbReference type="EC" id="2.4.1.110" evidence="4"/>
<dbReference type="Pfam" id="PF00534">
    <property type="entry name" value="Glycos_transf_1"/>
    <property type="match status" value="1"/>
</dbReference>
<evidence type="ECO:0000313" key="9">
    <source>
        <dbReference type="EMBL" id="TWT81119.1"/>
    </source>
</evidence>
<comment type="catalytic activity">
    <reaction evidence="6">
        <text>queuosine(34) in tRNA(Asp) + GDP-alpha-D-mannose = O-4''-alpha-D-mannosylqueuosine(34) in tRNA(Asp) + GDP + H(+)</text>
        <dbReference type="Rhea" id="RHEA:12885"/>
        <dbReference type="Rhea" id="RHEA-COMP:18572"/>
        <dbReference type="Rhea" id="RHEA-COMP:18581"/>
        <dbReference type="ChEBI" id="CHEBI:15378"/>
        <dbReference type="ChEBI" id="CHEBI:57527"/>
        <dbReference type="ChEBI" id="CHEBI:58189"/>
        <dbReference type="ChEBI" id="CHEBI:194431"/>
        <dbReference type="ChEBI" id="CHEBI:194442"/>
        <dbReference type="EC" id="2.4.1.110"/>
    </reaction>
    <physiologicalReaction direction="left-to-right" evidence="6">
        <dbReference type="Rhea" id="RHEA:12886"/>
    </physiologicalReaction>
</comment>
<dbReference type="EMBL" id="SJPJ01000001">
    <property type="protein sequence ID" value="TWT81119.1"/>
    <property type="molecule type" value="Genomic_DNA"/>
</dbReference>
<dbReference type="PANTHER" id="PTHR13615:SF3">
    <property type="entry name" value="GLYCOSYLTRANSFERASE-LIKE DOMAIN-CONTAINING PROTEIN 1"/>
    <property type="match status" value="1"/>
</dbReference>
<evidence type="ECO:0000256" key="4">
    <source>
        <dbReference type="ARBA" id="ARBA00044517"/>
    </source>
</evidence>
<proteinExistence type="inferred from homology"/>
<dbReference type="PANTHER" id="PTHR13615">
    <property type="entry name" value="GLYCOSYLTRANSFERASE-LIKE 1"/>
    <property type="match status" value="1"/>
</dbReference>
<dbReference type="AlphaFoldDB" id="A0A5C5Z1D1"/>
<dbReference type="InterPro" id="IPR022701">
    <property type="entry name" value="QTMAN_N"/>
</dbReference>
<sequence length="368" mass="42447">MHFLFIEPYYGGSHRVFADSVVRHSQHQWTLMTGKPVHWKWRMRSSALDFAKQADRGASEESPWDALVCSSMLDLPTWRGLTKRVELSCLPTAVYFHENQWMYPDSPDARSDHHYGYTNLLTAIAADGCLFNSRFHLDGFLDAAKSFVRRMPDSVAIHDFDSLKEKSQVIAPGFDPWTIKRQQANQAGTTLRIGWVARWEYDKRPDRFVEFLRLLDRAGVEFNLVLLGKRGNHDAPALTQIRQHFGNRILFDDFVESVDEYRSWLEQVDFVVSTADHEFFGIAVCEAIWAGAVPVLPNRLSYLDWADDEFRYETLGEAVSIVQRLADWQQREQAAQRARQRIATLQTPNIVTMFDKSMEVMAGKPNKP</sequence>
<feature type="domain" description="tRNA-queuosine alpha-mannosyltransferase N-terminal" evidence="8">
    <location>
        <begin position="3"/>
        <end position="173"/>
    </location>
</feature>
<evidence type="ECO:0000256" key="6">
    <source>
        <dbReference type="ARBA" id="ARBA00048439"/>
    </source>
</evidence>
<evidence type="ECO:0000256" key="3">
    <source>
        <dbReference type="ARBA" id="ARBA00022679"/>
    </source>
</evidence>
<accession>A0A5C5Z1D1</accession>
<dbReference type="InterPro" id="IPR051862">
    <property type="entry name" value="GT-like_domain_containing_1"/>
</dbReference>
<dbReference type="OrthoDB" id="9792163at2"/>
<feature type="domain" description="Glycosyl transferase family 1" evidence="7">
    <location>
        <begin position="180"/>
        <end position="304"/>
    </location>
</feature>
<name>A0A5C5Z1D1_9BACT</name>
<keyword evidence="3 9" id="KW-0808">Transferase</keyword>
<dbReference type="RefSeq" id="WP_146396760.1">
    <property type="nucleotide sequence ID" value="NZ_SJPJ01000001.1"/>
</dbReference>
<dbReference type="GO" id="GO:0016438">
    <property type="term" value="F:tRNA-queuosine(34) beta-mannosyltransferase activity"/>
    <property type="evidence" value="ECO:0007669"/>
    <property type="project" value="UniProtKB-EC"/>
</dbReference>
<comment type="caution">
    <text evidence="9">The sequence shown here is derived from an EMBL/GenBank/DDBJ whole genome shotgun (WGS) entry which is preliminary data.</text>
</comment>
<keyword evidence="10" id="KW-1185">Reference proteome</keyword>
<dbReference type="InterPro" id="IPR001296">
    <property type="entry name" value="Glyco_trans_1"/>
</dbReference>
<evidence type="ECO:0000259" key="7">
    <source>
        <dbReference type="Pfam" id="PF00534"/>
    </source>
</evidence>
<organism evidence="9 10">
    <name type="scientific">Novipirellula herctigrandis</name>
    <dbReference type="NCBI Taxonomy" id="2527986"/>
    <lineage>
        <taxon>Bacteria</taxon>
        <taxon>Pseudomonadati</taxon>
        <taxon>Planctomycetota</taxon>
        <taxon>Planctomycetia</taxon>
        <taxon>Pirellulales</taxon>
        <taxon>Pirellulaceae</taxon>
        <taxon>Novipirellula</taxon>
    </lineage>
</organism>
<gene>
    <name evidence="9" type="ORF">CA13_25660</name>
</gene>
<evidence type="ECO:0000259" key="8">
    <source>
        <dbReference type="Pfam" id="PF12038"/>
    </source>
</evidence>
<evidence type="ECO:0000256" key="2">
    <source>
        <dbReference type="ARBA" id="ARBA00022676"/>
    </source>
</evidence>
<protein>
    <recommendedName>
        <fullName evidence="5">tRNA-queuosine alpha-mannosyltransferase</fullName>
        <ecNumber evidence="4">2.4.1.110</ecNumber>
    </recommendedName>
</protein>
<evidence type="ECO:0000256" key="1">
    <source>
        <dbReference type="ARBA" id="ARBA00009481"/>
    </source>
</evidence>
<dbReference type="Pfam" id="PF12038">
    <property type="entry name" value="QTMAN_N"/>
    <property type="match status" value="1"/>
</dbReference>
<keyword evidence="2" id="KW-0328">Glycosyltransferase</keyword>
<dbReference type="Proteomes" id="UP000315010">
    <property type="component" value="Unassembled WGS sequence"/>
</dbReference>
<dbReference type="SUPFAM" id="SSF53756">
    <property type="entry name" value="UDP-Glycosyltransferase/glycogen phosphorylase"/>
    <property type="match status" value="1"/>
</dbReference>
<reference evidence="9 10" key="1">
    <citation type="submission" date="2019-02" db="EMBL/GenBank/DDBJ databases">
        <title>Deep-cultivation of Planctomycetes and their phenomic and genomic characterization uncovers novel biology.</title>
        <authorList>
            <person name="Wiegand S."/>
            <person name="Jogler M."/>
            <person name="Boedeker C."/>
            <person name="Pinto D."/>
            <person name="Vollmers J."/>
            <person name="Rivas-Marin E."/>
            <person name="Kohn T."/>
            <person name="Peeters S.H."/>
            <person name="Heuer A."/>
            <person name="Rast P."/>
            <person name="Oberbeckmann S."/>
            <person name="Bunk B."/>
            <person name="Jeske O."/>
            <person name="Meyerdierks A."/>
            <person name="Storesund J.E."/>
            <person name="Kallscheuer N."/>
            <person name="Luecker S."/>
            <person name="Lage O.M."/>
            <person name="Pohl T."/>
            <person name="Merkel B.J."/>
            <person name="Hornburger P."/>
            <person name="Mueller R.-W."/>
            <person name="Bruemmer F."/>
            <person name="Labrenz M."/>
            <person name="Spormann A.M."/>
            <person name="Op Den Camp H."/>
            <person name="Overmann J."/>
            <person name="Amann R."/>
            <person name="Jetten M.S.M."/>
            <person name="Mascher T."/>
            <person name="Medema M.H."/>
            <person name="Devos D.P."/>
            <person name="Kaster A.-K."/>
            <person name="Ovreas L."/>
            <person name="Rohde M."/>
            <person name="Galperin M.Y."/>
            <person name="Jogler C."/>
        </authorList>
    </citation>
    <scope>NUCLEOTIDE SEQUENCE [LARGE SCALE GENOMIC DNA]</scope>
    <source>
        <strain evidence="9 10">CA13</strain>
    </source>
</reference>
<dbReference type="Gene3D" id="3.40.50.2000">
    <property type="entry name" value="Glycogen Phosphorylase B"/>
    <property type="match status" value="1"/>
</dbReference>
<comment type="similarity">
    <text evidence="1">Belongs to the glycosyltransferase group 1 family. Glycosyltransferase 4 subfamily.</text>
</comment>
<evidence type="ECO:0000256" key="5">
    <source>
        <dbReference type="ARBA" id="ARBA00044539"/>
    </source>
</evidence>